<comment type="caution">
    <text evidence="1">The sequence shown here is derived from an EMBL/GenBank/DDBJ whole genome shotgun (WGS) entry which is preliminary data.</text>
</comment>
<organism evidence="1 2">
    <name type="scientific">Cotesia glomerata</name>
    <name type="common">Lepidopteran parasitic wasp</name>
    <name type="synonym">Apanteles glomeratus</name>
    <dbReference type="NCBI Taxonomy" id="32391"/>
    <lineage>
        <taxon>Eukaryota</taxon>
        <taxon>Metazoa</taxon>
        <taxon>Ecdysozoa</taxon>
        <taxon>Arthropoda</taxon>
        <taxon>Hexapoda</taxon>
        <taxon>Insecta</taxon>
        <taxon>Pterygota</taxon>
        <taxon>Neoptera</taxon>
        <taxon>Endopterygota</taxon>
        <taxon>Hymenoptera</taxon>
        <taxon>Apocrita</taxon>
        <taxon>Ichneumonoidea</taxon>
        <taxon>Braconidae</taxon>
        <taxon>Microgastrinae</taxon>
        <taxon>Cotesia</taxon>
    </lineage>
</organism>
<sequence length="146" mass="16242">MEVAGLEGEPRNIPFDLSFWECRSGRRDHRMLFQTPPPVSALRVPPSSPLACSPALDAAPRILLSAPGHDNYCSIHREFANSSPASSAIHAFDLPSSQKSFNSDLKELIQGLRSEKDSDSGHPDRLLSFRIKFTIARLLVQVIYRD</sequence>
<evidence type="ECO:0000313" key="1">
    <source>
        <dbReference type="EMBL" id="KAH0558276.1"/>
    </source>
</evidence>
<keyword evidence="2" id="KW-1185">Reference proteome</keyword>
<dbReference type="Proteomes" id="UP000826195">
    <property type="component" value="Unassembled WGS sequence"/>
</dbReference>
<dbReference type="AlphaFoldDB" id="A0AAV7IV99"/>
<protein>
    <submittedName>
        <fullName evidence="1">Uncharacterized protein</fullName>
    </submittedName>
</protein>
<proteinExistence type="predicted"/>
<reference evidence="1 2" key="1">
    <citation type="journal article" date="2021" name="J. Hered.">
        <title>A chromosome-level genome assembly of the parasitoid wasp, Cotesia glomerata (Hymenoptera: Braconidae).</title>
        <authorList>
            <person name="Pinto B.J."/>
            <person name="Weis J.J."/>
            <person name="Gamble T."/>
            <person name="Ode P.J."/>
            <person name="Paul R."/>
            <person name="Zaspel J.M."/>
        </authorList>
    </citation>
    <scope>NUCLEOTIDE SEQUENCE [LARGE SCALE GENOMIC DNA]</scope>
    <source>
        <strain evidence="1">CgM1</strain>
    </source>
</reference>
<name>A0AAV7IV99_COTGL</name>
<evidence type="ECO:0000313" key="2">
    <source>
        <dbReference type="Proteomes" id="UP000826195"/>
    </source>
</evidence>
<dbReference type="EMBL" id="JAHXZJ010000747">
    <property type="protein sequence ID" value="KAH0558276.1"/>
    <property type="molecule type" value="Genomic_DNA"/>
</dbReference>
<accession>A0AAV7IV99</accession>
<gene>
    <name evidence="1" type="ORF">KQX54_015367</name>
</gene>